<dbReference type="Proteomes" id="UP000033754">
    <property type="component" value="Unassembled WGS sequence"/>
</dbReference>
<gene>
    <name evidence="1" type="ORF">EPHNCH_1103</name>
</gene>
<name>A0A0F3N594_ANAPH</name>
<dbReference type="PATRIC" id="fig|1359161.3.peg.1240"/>
<protein>
    <submittedName>
        <fullName evidence="1">Ankyrin repeat domain protein</fullName>
    </submittedName>
</protein>
<dbReference type="AlphaFoldDB" id="A0A0F3N594"/>
<comment type="caution">
    <text evidence="1">The sequence shown here is derived from an EMBL/GenBank/DDBJ whole genome shotgun (WGS) entry which is preliminary data.</text>
</comment>
<accession>A0A0F3N594</accession>
<sequence length="48" mass="5241">MAATQDGNTPLHALLIHMLRNKDNGNIKPGHIETLKTLVSQRAPFSCS</sequence>
<reference evidence="1 2" key="1">
    <citation type="submission" date="2015-01" db="EMBL/GenBank/DDBJ databases">
        <title>Genome Sequencing of Rickettsiales.</title>
        <authorList>
            <person name="Daugherty S.C."/>
            <person name="Su Q."/>
            <person name="Abolude K."/>
            <person name="Beier-Sexton M."/>
            <person name="Carlyon J.A."/>
            <person name="Carter R."/>
            <person name="Day N.P."/>
            <person name="Dumler S.J."/>
            <person name="Dyachenko V."/>
            <person name="Godinez A."/>
            <person name="Kurtti T.J."/>
            <person name="Lichay M."/>
            <person name="Mullins K.E."/>
            <person name="Ott S."/>
            <person name="Pappas-Brown V."/>
            <person name="Paris D.H."/>
            <person name="Patel P."/>
            <person name="Richards A.L."/>
            <person name="Sadzewicz L."/>
            <person name="Sears K."/>
            <person name="Seidman D."/>
            <person name="Sengamalay N."/>
            <person name="Stenos J."/>
            <person name="Tallon L.J."/>
            <person name="Vincent G."/>
            <person name="Fraser C.M."/>
            <person name="Munderloh U."/>
            <person name="Dunning-Hotopp J.C."/>
        </authorList>
    </citation>
    <scope>NUCLEOTIDE SEQUENCE [LARGE SCALE GENOMIC DNA]</scope>
    <source>
        <strain evidence="1 2">NCH-1</strain>
    </source>
</reference>
<dbReference type="EMBL" id="LANT01000008">
    <property type="protein sequence ID" value="KJV63240.1"/>
    <property type="molecule type" value="Genomic_DNA"/>
</dbReference>
<evidence type="ECO:0000313" key="2">
    <source>
        <dbReference type="Proteomes" id="UP000033754"/>
    </source>
</evidence>
<evidence type="ECO:0000313" key="1">
    <source>
        <dbReference type="EMBL" id="KJV63240.1"/>
    </source>
</evidence>
<proteinExistence type="predicted"/>
<organism evidence="1 2">
    <name type="scientific">Anaplasma phagocytophilum str. NCH-1</name>
    <dbReference type="NCBI Taxonomy" id="1359161"/>
    <lineage>
        <taxon>Bacteria</taxon>
        <taxon>Pseudomonadati</taxon>
        <taxon>Pseudomonadota</taxon>
        <taxon>Alphaproteobacteria</taxon>
        <taxon>Rickettsiales</taxon>
        <taxon>Anaplasmataceae</taxon>
        <taxon>Anaplasma</taxon>
        <taxon>phagocytophilum group</taxon>
    </lineage>
</organism>